<accession>A0A813WEE2</accession>
<dbReference type="PANTHER" id="PTHR28618:SF1">
    <property type="entry name" value="CENTROSOMAL PROTEIN POC5"/>
    <property type="match status" value="1"/>
</dbReference>
<keyword evidence="7" id="KW-0206">Cytoskeleton</keyword>
<evidence type="ECO:0000256" key="9">
    <source>
        <dbReference type="ARBA" id="ARBA00031694"/>
    </source>
</evidence>
<dbReference type="EMBL" id="CAJNOT010000128">
    <property type="protein sequence ID" value="CAF0854075.1"/>
    <property type="molecule type" value="Genomic_DNA"/>
</dbReference>
<dbReference type="GO" id="GO:0005814">
    <property type="term" value="C:centriole"/>
    <property type="evidence" value="ECO:0007669"/>
    <property type="project" value="UniProtKB-SubCell"/>
</dbReference>
<evidence type="ECO:0000256" key="3">
    <source>
        <dbReference type="ARBA" id="ARBA00014910"/>
    </source>
</evidence>
<evidence type="ECO:0000256" key="5">
    <source>
        <dbReference type="ARBA" id="ARBA00022737"/>
    </source>
</evidence>
<sequence>MSVNFNLSRSFIASELKNENDDVLQRNIILPTDNLPSNQTRQLVTDFIDLNSPRTHHTDIIKSDNENQQKQILSEEVHHRLHCSELITEKMDHWYLVMKKNLINEFDKLRLQFYEEAQQNILYEKEIQIKEYIHLNQDIKNMREILIHYEYIIDQKNQIEKNLDKSLDLFQNKTILYYYYYQWRIFYIEKRQQKYLLLLAKHFYEEKIKRKVFINWKYMIEREWKKHFELICKKKSKIILNELYHKYEMKYKQLELQLLNANEEINRLKFDKKPHDKYLKKAFMRGVCALNMEAMSVLFKDEHELNIIINEKQQREYCKHKNNDNSDEGVTLTGSSITGEKEYLPSTMCSTGDGRSIHI</sequence>
<protein>
    <recommendedName>
        <fullName evidence="3">Centrosomal protein POC5</fullName>
    </recommendedName>
    <alternativeName>
        <fullName evidence="9">Protein of centriole 5</fullName>
    </alternativeName>
</protein>
<dbReference type="Proteomes" id="UP000663864">
    <property type="component" value="Unassembled WGS sequence"/>
</dbReference>
<evidence type="ECO:0000256" key="6">
    <source>
        <dbReference type="ARBA" id="ARBA00023054"/>
    </source>
</evidence>
<evidence type="ECO:0000256" key="11">
    <source>
        <dbReference type="SAM" id="Coils"/>
    </source>
</evidence>
<keyword evidence="8" id="KW-0131">Cell cycle</keyword>
<evidence type="ECO:0000256" key="10">
    <source>
        <dbReference type="ARBA" id="ARBA00049959"/>
    </source>
</evidence>
<dbReference type="AlphaFoldDB" id="A0A813WEE2"/>
<evidence type="ECO:0000313" key="13">
    <source>
        <dbReference type="Proteomes" id="UP000663864"/>
    </source>
</evidence>
<comment type="subcellular location">
    <subcellularLocation>
        <location evidence="1">Cytoplasm</location>
        <location evidence="1">Cytoskeleton</location>
        <location evidence="1">Microtubule organizing center</location>
        <location evidence="1">Centrosome</location>
        <location evidence="1">Centriole</location>
    </subcellularLocation>
</comment>
<proteinExistence type="inferred from homology"/>
<feature type="coiled-coil region" evidence="11">
    <location>
        <begin position="244"/>
        <end position="271"/>
    </location>
</feature>
<comment type="function">
    <text evidence="10">Essential for the assembly of the distal half of centrioles, required for centriole elongation. Acts as a negative regulator of centriole elongation.</text>
</comment>
<name>A0A813WEE2_9BILA</name>
<keyword evidence="6 11" id="KW-0175">Coiled coil</keyword>
<evidence type="ECO:0000256" key="8">
    <source>
        <dbReference type="ARBA" id="ARBA00023306"/>
    </source>
</evidence>
<keyword evidence="4" id="KW-0963">Cytoplasm</keyword>
<comment type="similarity">
    <text evidence="2">Belongs to the POC5 family.</text>
</comment>
<comment type="caution">
    <text evidence="12">The sequence shown here is derived from an EMBL/GenBank/DDBJ whole genome shotgun (WGS) entry which is preliminary data.</text>
</comment>
<gene>
    <name evidence="12" type="ORF">ZHD862_LOCUS5027</name>
</gene>
<evidence type="ECO:0000256" key="1">
    <source>
        <dbReference type="ARBA" id="ARBA00004114"/>
    </source>
</evidence>
<keyword evidence="5" id="KW-0677">Repeat</keyword>
<evidence type="ECO:0000256" key="7">
    <source>
        <dbReference type="ARBA" id="ARBA00023212"/>
    </source>
</evidence>
<evidence type="ECO:0000256" key="2">
    <source>
        <dbReference type="ARBA" id="ARBA00010411"/>
    </source>
</evidence>
<evidence type="ECO:0000313" key="12">
    <source>
        <dbReference type="EMBL" id="CAF0854075.1"/>
    </source>
</evidence>
<dbReference type="InterPro" id="IPR033351">
    <property type="entry name" value="POC5"/>
</dbReference>
<dbReference type="PANTHER" id="PTHR28618">
    <property type="entry name" value="CENTROSOMAL PROTEIN POC5"/>
    <property type="match status" value="1"/>
</dbReference>
<organism evidence="12 13">
    <name type="scientific">Rotaria sordida</name>
    <dbReference type="NCBI Taxonomy" id="392033"/>
    <lineage>
        <taxon>Eukaryota</taxon>
        <taxon>Metazoa</taxon>
        <taxon>Spiralia</taxon>
        <taxon>Gnathifera</taxon>
        <taxon>Rotifera</taxon>
        <taxon>Eurotatoria</taxon>
        <taxon>Bdelloidea</taxon>
        <taxon>Philodinida</taxon>
        <taxon>Philodinidae</taxon>
        <taxon>Rotaria</taxon>
    </lineage>
</organism>
<evidence type="ECO:0000256" key="4">
    <source>
        <dbReference type="ARBA" id="ARBA00022490"/>
    </source>
</evidence>
<reference evidence="12" key="1">
    <citation type="submission" date="2021-02" db="EMBL/GenBank/DDBJ databases">
        <authorList>
            <person name="Nowell W R."/>
        </authorList>
    </citation>
    <scope>NUCLEOTIDE SEQUENCE</scope>
</reference>